<protein>
    <submittedName>
        <fullName evidence="2">Sulfurtransferase</fullName>
    </submittedName>
</protein>
<sequence length="122" mass="13556">MGRDLAVSTQWVWERIKGGEPLFFVELRHPGDADLAVYRIRGALRVNFDDARRHLREMPRDRLVVVCSAVPGDEPALELAAFLTDNGVPARALEGGVSRYLEAGLPADEVKAARDMTRTRGE</sequence>
<dbReference type="Proteomes" id="UP000683557">
    <property type="component" value="Chromosome"/>
</dbReference>
<gene>
    <name evidence="2" type="ORF">KP004_13175</name>
</gene>
<proteinExistence type="predicted"/>
<accession>A0ABX8J4X8</accession>
<keyword evidence="3" id="KW-1185">Reference proteome</keyword>
<dbReference type="SMART" id="SM00450">
    <property type="entry name" value="RHOD"/>
    <property type="match status" value="1"/>
</dbReference>
<organism evidence="2 3">
    <name type="scientific">Geomonas oryzisoli</name>
    <dbReference type="NCBI Taxonomy" id="2847992"/>
    <lineage>
        <taxon>Bacteria</taxon>
        <taxon>Pseudomonadati</taxon>
        <taxon>Thermodesulfobacteriota</taxon>
        <taxon>Desulfuromonadia</taxon>
        <taxon>Geobacterales</taxon>
        <taxon>Geobacteraceae</taxon>
        <taxon>Geomonas</taxon>
    </lineage>
</organism>
<name>A0ABX8J4X8_9BACT</name>
<dbReference type="PROSITE" id="PS50206">
    <property type="entry name" value="RHODANESE_3"/>
    <property type="match status" value="1"/>
</dbReference>
<dbReference type="InterPro" id="IPR001763">
    <property type="entry name" value="Rhodanese-like_dom"/>
</dbReference>
<evidence type="ECO:0000259" key="1">
    <source>
        <dbReference type="PROSITE" id="PS50206"/>
    </source>
</evidence>
<evidence type="ECO:0000313" key="3">
    <source>
        <dbReference type="Proteomes" id="UP000683557"/>
    </source>
</evidence>
<evidence type="ECO:0000313" key="2">
    <source>
        <dbReference type="EMBL" id="QWV92171.1"/>
    </source>
</evidence>
<reference evidence="2 3" key="1">
    <citation type="submission" date="2021-06" db="EMBL/GenBank/DDBJ databases">
        <title>Gemonas diversity in paddy soil.</title>
        <authorList>
            <person name="Liu G."/>
        </authorList>
    </citation>
    <scope>NUCLEOTIDE SEQUENCE [LARGE SCALE GENOMIC DNA]</scope>
    <source>
        <strain evidence="2 3">RG10</strain>
    </source>
</reference>
<feature type="domain" description="Rhodanese" evidence="1">
    <location>
        <begin position="18"/>
        <end position="109"/>
    </location>
</feature>
<dbReference type="EMBL" id="CP076723">
    <property type="protein sequence ID" value="QWV92171.1"/>
    <property type="molecule type" value="Genomic_DNA"/>
</dbReference>
<dbReference type="RefSeq" id="WP_216798992.1">
    <property type="nucleotide sequence ID" value="NZ_CP076723.1"/>
</dbReference>